<name>A0A1H3FBL1_9PSED</name>
<evidence type="ECO:0000313" key="3">
    <source>
        <dbReference type="Proteomes" id="UP000243778"/>
    </source>
</evidence>
<dbReference type="GO" id="GO:0016226">
    <property type="term" value="P:iron-sulfur cluster assembly"/>
    <property type="evidence" value="ECO:0007669"/>
    <property type="project" value="InterPro"/>
</dbReference>
<dbReference type="GO" id="GO:0051537">
    <property type="term" value="F:2 iron, 2 sulfur cluster binding"/>
    <property type="evidence" value="ECO:0007669"/>
    <property type="project" value="UniProtKB-ARBA"/>
</dbReference>
<dbReference type="GO" id="GO:0005506">
    <property type="term" value="F:iron ion binding"/>
    <property type="evidence" value="ECO:0007669"/>
    <property type="project" value="TreeGrafter"/>
</dbReference>
<dbReference type="InterPro" id="IPR000361">
    <property type="entry name" value="ATAP_core_dom"/>
</dbReference>
<dbReference type="SUPFAM" id="SSF89360">
    <property type="entry name" value="HesB-like domain"/>
    <property type="match status" value="1"/>
</dbReference>
<protein>
    <submittedName>
        <fullName evidence="2">Iron-sulfur cluster assembly protein</fullName>
    </submittedName>
</protein>
<feature type="domain" description="Core" evidence="1">
    <location>
        <begin position="2"/>
        <end position="103"/>
    </location>
</feature>
<accession>A0A1H3FBL1</accession>
<dbReference type="PANTHER" id="PTHR43011:SF1">
    <property type="entry name" value="IRON-SULFUR CLUSTER ASSEMBLY 2 HOMOLOG, MITOCHONDRIAL"/>
    <property type="match status" value="1"/>
</dbReference>
<evidence type="ECO:0000313" key="2">
    <source>
        <dbReference type="EMBL" id="SDX88361.1"/>
    </source>
</evidence>
<dbReference type="InterPro" id="IPR035903">
    <property type="entry name" value="HesB-like_dom_sf"/>
</dbReference>
<proteinExistence type="predicted"/>
<dbReference type="AlphaFoldDB" id="A0A1H3FBL1"/>
<dbReference type="InterPro" id="IPR016092">
    <property type="entry name" value="ATAP"/>
</dbReference>
<dbReference type="Gene3D" id="2.60.300.12">
    <property type="entry name" value="HesB-like domain"/>
    <property type="match status" value="1"/>
</dbReference>
<gene>
    <name evidence="2" type="ORF">SAMN05216287_4010</name>
</gene>
<organism evidence="2 3">
    <name type="scientific">Pseudomonas kuykendallii</name>
    <dbReference type="NCBI Taxonomy" id="1007099"/>
    <lineage>
        <taxon>Bacteria</taxon>
        <taxon>Pseudomonadati</taxon>
        <taxon>Pseudomonadota</taxon>
        <taxon>Gammaproteobacteria</taxon>
        <taxon>Pseudomonadales</taxon>
        <taxon>Pseudomonadaceae</taxon>
        <taxon>Pseudomonas</taxon>
    </lineage>
</organism>
<dbReference type="PROSITE" id="PS01152">
    <property type="entry name" value="HESB"/>
    <property type="match status" value="1"/>
</dbReference>
<sequence length="107" mass="11018">MINLTAQAEQAIHRFIQGAEGQVAGLRVAVAGGGCSGLQYALRLESSQEEDDLVLTIGSVTLLVDPLSVPSLDGCNIDFVDSLAGSGFQFSNPNAKTQCGCGKSFAA</sequence>
<dbReference type="Pfam" id="PF01521">
    <property type="entry name" value="Fe-S_biosyn"/>
    <property type="match status" value="1"/>
</dbReference>
<dbReference type="OrthoDB" id="9801228at2"/>
<dbReference type="Proteomes" id="UP000243778">
    <property type="component" value="Unassembled WGS sequence"/>
</dbReference>
<dbReference type="GO" id="GO:0051539">
    <property type="term" value="F:4 iron, 4 sulfur cluster binding"/>
    <property type="evidence" value="ECO:0007669"/>
    <property type="project" value="TreeGrafter"/>
</dbReference>
<dbReference type="NCBIfam" id="TIGR00049">
    <property type="entry name" value="iron-sulfur cluster assembly accessory protein"/>
    <property type="match status" value="1"/>
</dbReference>
<dbReference type="RefSeq" id="WP_090231418.1">
    <property type="nucleotide sequence ID" value="NZ_FNNU01000007.1"/>
</dbReference>
<dbReference type="InterPro" id="IPR017870">
    <property type="entry name" value="FeS_cluster_insertion_CS"/>
</dbReference>
<keyword evidence="3" id="KW-1185">Reference proteome</keyword>
<evidence type="ECO:0000259" key="1">
    <source>
        <dbReference type="Pfam" id="PF01521"/>
    </source>
</evidence>
<dbReference type="EMBL" id="FNNU01000007">
    <property type="protein sequence ID" value="SDX88361.1"/>
    <property type="molecule type" value="Genomic_DNA"/>
</dbReference>
<dbReference type="PANTHER" id="PTHR43011">
    <property type="entry name" value="IRON-SULFUR CLUSTER ASSEMBLY 2 HOMOLOG, MITOCHONDRIAL"/>
    <property type="match status" value="1"/>
</dbReference>
<dbReference type="STRING" id="1007099.SAMN05216287_4010"/>
<reference evidence="3" key="1">
    <citation type="submission" date="2016-10" db="EMBL/GenBank/DDBJ databases">
        <authorList>
            <person name="Varghese N."/>
            <person name="Submissions S."/>
        </authorList>
    </citation>
    <scope>NUCLEOTIDE SEQUENCE [LARGE SCALE GENOMIC DNA]</scope>
    <source>
        <strain evidence="3">NRRL B-59562</strain>
    </source>
</reference>